<proteinExistence type="predicted"/>
<accession>A0A836BUS9</accession>
<reference evidence="2" key="1">
    <citation type="journal article" date="2020" name="bioRxiv">
        <title>Comparative genomics of Chlamydomonas.</title>
        <authorList>
            <person name="Craig R.J."/>
            <person name="Hasan A.R."/>
            <person name="Ness R.W."/>
            <person name="Keightley P.D."/>
        </authorList>
    </citation>
    <scope>NUCLEOTIDE SEQUENCE</scope>
    <source>
        <strain evidence="2">CCAP 11/70</strain>
    </source>
</reference>
<keyword evidence="3" id="KW-1185">Reference proteome</keyword>
<evidence type="ECO:0000313" key="2">
    <source>
        <dbReference type="EMBL" id="KAG2489896.1"/>
    </source>
</evidence>
<feature type="compositionally biased region" description="Low complexity" evidence="1">
    <location>
        <begin position="651"/>
        <end position="672"/>
    </location>
</feature>
<comment type="caution">
    <text evidence="2">The sequence shown here is derived from an EMBL/GenBank/DDBJ whole genome shotgun (WGS) entry which is preliminary data.</text>
</comment>
<evidence type="ECO:0000313" key="3">
    <source>
        <dbReference type="Proteomes" id="UP000612055"/>
    </source>
</evidence>
<feature type="compositionally biased region" description="Pro residues" evidence="1">
    <location>
        <begin position="614"/>
        <end position="650"/>
    </location>
</feature>
<sequence length="821" mass="79815">MAYHGLGSGSGHPYGMYHGMPVPVVPTPHGPLVVGPVMPGAMAMAMAGAAAPVSQFGGVPYGGGVAMAYGAQYGYDDGTYGEEGEEGYGEAGGYEEGHGAEGEQGAEYYAGYAEGEGAGEGAEGEEYGAYDGYEGNEGYEGYDEGAEWSAEGAAAYGAGYGEGEYDAGGAETWEYDEGGGGGGGAAAGVSPGMRKAVATLAGRAAAWVVYPDYGTHGPTRRAVVLRSDQLPTAVDEGYLRSHTLLVGLDADAGDVAAAAAARSGAGLAGAGRFSHELAVVPPAFLRPLALLTSYARSKTPYRALTKAELAEGKPPPGWCIPPCVIEPESGEATPGLGSASGSGSRAGSAAAGSDAGTSGSGSSRRPLSSWSHTVVDAWTRSLLQRSPYWVVLESYGSGAGPTFSRNRSAAEVMAKLRSGHWGLHTALMGSGGSLKHTTERVPAALLLTVGALLQELGSSDAGLERFHPPSVALCRSVFTSPMLAIQPPPKSSGSAGGANGTQGSEPRGAGAGGGGAKPGTGGGGGGTSGGGAKAGGGPTAAAAAAAALNPGAASFVLPKPSSGSAGSAPAKPAAPAAAAAAAAAAAPAKPAAVAAPAPAVPPQRTPAAAEPASHPTPTPAPTPSPKPASPPVPTPAPAPVPAPVPVPAPSPAGGAKPGTPAAVGAAPSAAAPESDAGTGTGAAAAAEAVGAAAAGAEAEDLMASSLPPITTPFLRFDTAVFRLFQGSSGQHTFKALWWKLDGPEGGSRQAAGPFSCEQMILAYIAQVLPEDLPVCATADPGPAAAAGPGAPAPPPPSAFVPLGALLAAAEEGRDCDLLPTA</sequence>
<name>A0A836BUS9_9CHLO</name>
<dbReference type="OrthoDB" id="552373at2759"/>
<protein>
    <submittedName>
        <fullName evidence="2">Uncharacterized protein</fullName>
    </submittedName>
</protein>
<gene>
    <name evidence="2" type="ORF">HYH03_011698</name>
</gene>
<feature type="compositionally biased region" description="Gly residues" evidence="1">
    <location>
        <begin position="509"/>
        <end position="538"/>
    </location>
</feature>
<feature type="region of interest" description="Disordered" evidence="1">
    <location>
        <begin position="330"/>
        <end position="368"/>
    </location>
</feature>
<dbReference type="AlphaFoldDB" id="A0A836BUS9"/>
<organism evidence="2 3">
    <name type="scientific">Edaphochlamys debaryana</name>
    <dbReference type="NCBI Taxonomy" id="47281"/>
    <lineage>
        <taxon>Eukaryota</taxon>
        <taxon>Viridiplantae</taxon>
        <taxon>Chlorophyta</taxon>
        <taxon>core chlorophytes</taxon>
        <taxon>Chlorophyceae</taxon>
        <taxon>CS clade</taxon>
        <taxon>Chlamydomonadales</taxon>
        <taxon>Chlamydomonadales incertae sedis</taxon>
        <taxon>Edaphochlamys</taxon>
    </lineage>
</organism>
<feature type="region of interest" description="Disordered" evidence="1">
    <location>
        <begin position="484"/>
        <end position="538"/>
    </location>
</feature>
<dbReference type="Proteomes" id="UP000612055">
    <property type="component" value="Unassembled WGS sequence"/>
</dbReference>
<dbReference type="EMBL" id="JAEHOE010000068">
    <property type="protein sequence ID" value="KAG2489896.1"/>
    <property type="molecule type" value="Genomic_DNA"/>
</dbReference>
<feature type="region of interest" description="Disordered" evidence="1">
    <location>
        <begin position="80"/>
        <end position="100"/>
    </location>
</feature>
<feature type="region of interest" description="Disordered" evidence="1">
    <location>
        <begin position="595"/>
        <end position="679"/>
    </location>
</feature>
<evidence type="ECO:0000256" key="1">
    <source>
        <dbReference type="SAM" id="MobiDB-lite"/>
    </source>
</evidence>
<feature type="compositionally biased region" description="Low complexity" evidence="1">
    <location>
        <begin position="332"/>
        <end position="368"/>
    </location>
</feature>